<keyword evidence="1" id="KW-0547">Nucleotide-binding</keyword>
<gene>
    <name evidence="2" type="ORF">S03H2_29578</name>
</gene>
<name>X1FXG0_9ZZZZ</name>
<dbReference type="SMART" id="SM00175">
    <property type="entry name" value="RAB"/>
    <property type="match status" value="1"/>
</dbReference>
<sequence>MFDLTNYDSLINVINWHPEFSKVARRVPLILVGGKLDLEQQRICRREDALDIKNLYEFQNYIECSSKTGENVDLVFKDLLMKILSAQGYAQIKLI</sequence>
<dbReference type="InterPro" id="IPR027417">
    <property type="entry name" value="P-loop_NTPase"/>
</dbReference>
<dbReference type="GO" id="GO:0003924">
    <property type="term" value="F:GTPase activity"/>
    <property type="evidence" value="ECO:0007669"/>
    <property type="project" value="InterPro"/>
</dbReference>
<dbReference type="SUPFAM" id="SSF52540">
    <property type="entry name" value="P-loop containing nucleoside triphosphate hydrolases"/>
    <property type="match status" value="1"/>
</dbReference>
<dbReference type="AlphaFoldDB" id="X1FXG0"/>
<dbReference type="Pfam" id="PF00071">
    <property type="entry name" value="Ras"/>
    <property type="match status" value="1"/>
</dbReference>
<evidence type="ECO:0000256" key="1">
    <source>
        <dbReference type="ARBA" id="ARBA00022741"/>
    </source>
</evidence>
<accession>X1FXG0</accession>
<evidence type="ECO:0000313" key="2">
    <source>
        <dbReference type="EMBL" id="GAH49697.1"/>
    </source>
</evidence>
<dbReference type="Gene3D" id="3.40.50.300">
    <property type="entry name" value="P-loop containing nucleotide triphosphate hydrolases"/>
    <property type="match status" value="1"/>
</dbReference>
<dbReference type="GO" id="GO:0005525">
    <property type="term" value="F:GTP binding"/>
    <property type="evidence" value="ECO:0007669"/>
    <property type="project" value="InterPro"/>
</dbReference>
<dbReference type="SMART" id="SM00174">
    <property type="entry name" value="RHO"/>
    <property type="match status" value="1"/>
</dbReference>
<dbReference type="PANTHER" id="PTHR47978">
    <property type="match status" value="1"/>
</dbReference>
<proteinExistence type="predicted"/>
<organism evidence="2">
    <name type="scientific">marine sediment metagenome</name>
    <dbReference type="NCBI Taxonomy" id="412755"/>
    <lineage>
        <taxon>unclassified sequences</taxon>
        <taxon>metagenomes</taxon>
        <taxon>ecological metagenomes</taxon>
    </lineage>
</organism>
<dbReference type="PRINTS" id="PR00449">
    <property type="entry name" value="RASTRNSFRMNG"/>
</dbReference>
<dbReference type="PROSITE" id="PS51419">
    <property type="entry name" value="RAB"/>
    <property type="match status" value="1"/>
</dbReference>
<dbReference type="InterPro" id="IPR001806">
    <property type="entry name" value="Small_GTPase"/>
</dbReference>
<comment type="caution">
    <text evidence="2">The sequence shown here is derived from an EMBL/GenBank/DDBJ whole genome shotgun (WGS) entry which is preliminary data.</text>
</comment>
<protein>
    <submittedName>
        <fullName evidence="2">Uncharacterized protein</fullName>
    </submittedName>
</protein>
<dbReference type="EMBL" id="BARU01017862">
    <property type="protein sequence ID" value="GAH49697.1"/>
    <property type="molecule type" value="Genomic_DNA"/>
</dbReference>
<reference evidence="2" key="1">
    <citation type="journal article" date="2014" name="Front. Microbiol.">
        <title>High frequency of phylogenetically diverse reductive dehalogenase-homologous genes in deep subseafloor sedimentary metagenomes.</title>
        <authorList>
            <person name="Kawai M."/>
            <person name="Futagami T."/>
            <person name="Toyoda A."/>
            <person name="Takaki Y."/>
            <person name="Nishi S."/>
            <person name="Hori S."/>
            <person name="Arai W."/>
            <person name="Tsubouchi T."/>
            <person name="Morono Y."/>
            <person name="Uchiyama I."/>
            <person name="Ito T."/>
            <person name="Fujiyama A."/>
            <person name="Inagaki F."/>
            <person name="Takami H."/>
        </authorList>
    </citation>
    <scope>NUCLEOTIDE SEQUENCE</scope>
    <source>
        <strain evidence="2">Expedition CK06-06</strain>
    </source>
</reference>